<reference evidence="1" key="4">
    <citation type="submission" date="2024-05" db="EMBL/GenBank/DDBJ databases">
        <authorList>
            <person name="Sun Q."/>
            <person name="Sedlacek I."/>
        </authorList>
    </citation>
    <scope>NUCLEOTIDE SEQUENCE</scope>
    <source>
        <strain evidence="1">CCM 8490</strain>
    </source>
</reference>
<name>A0A420CPY1_9FLAO</name>
<dbReference type="OrthoDB" id="9759819at2"/>
<protein>
    <submittedName>
        <fullName evidence="2">Uncharacterized protein</fullName>
    </submittedName>
</protein>
<accession>A0A420CPY1</accession>
<reference evidence="4" key="3">
    <citation type="journal article" date="2019" name="Int. J. Syst. Evol. Microbiol.">
        <title>The Global Catalogue of Microorganisms (GCM) 10K type strain sequencing project: providing services to taxonomists for standard genome sequencing and annotation.</title>
        <authorList>
            <consortium name="The Broad Institute Genomics Platform"/>
            <consortium name="The Broad Institute Genome Sequencing Center for Infectious Disease"/>
            <person name="Wu L."/>
            <person name="Ma J."/>
        </authorList>
    </citation>
    <scope>NUCLEOTIDE SEQUENCE [LARGE SCALE GENOMIC DNA]</scope>
    <source>
        <strain evidence="4">CCM 8490</strain>
    </source>
</reference>
<evidence type="ECO:0000313" key="3">
    <source>
        <dbReference type="Proteomes" id="UP000285906"/>
    </source>
</evidence>
<sequence>MKKHTILFLLTLYLSSCNTQNNYKAVLIPFKNYTENFSPFLSTDLIKTNTIYKFWFFESKSVDKLLIIELNEENVYKSQLIEFGEKINGNKKIKVFDIKQINPNSGHDVLFKFLKENNLETKIDESNELALDEPLYNYIIEWKDENSNKIKRTKISLPQSEINSENNKLKIINYIKSEYKLR</sequence>
<reference evidence="1" key="1">
    <citation type="journal article" date="2014" name="Int. J. Syst. Evol. Microbiol.">
        <title>Complete genome of a new Firmicutes species belonging to the dominant human colonic microbiota ('Ruminococcus bicirculans') reveals two chromosomes and a selective capacity to utilize plant glucans.</title>
        <authorList>
            <consortium name="NISC Comparative Sequencing Program"/>
            <person name="Wegmann U."/>
            <person name="Louis P."/>
            <person name="Goesmann A."/>
            <person name="Henrissat B."/>
            <person name="Duncan S.H."/>
            <person name="Flint H.J."/>
        </authorList>
    </citation>
    <scope>NUCLEOTIDE SEQUENCE</scope>
    <source>
        <strain evidence="1">CCM 8490</strain>
    </source>
</reference>
<dbReference type="Proteomes" id="UP000285906">
    <property type="component" value="Unassembled WGS sequence"/>
</dbReference>
<dbReference type="EMBL" id="RAQH01000009">
    <property type="protein sequence ID" value="RKE80457.1"/>
    <property type="molecule type" value="Genomic_DNA"/>
</dbReference>
<evidence type="ECO:0000313" key="2">
    <source>
        <dbReference type="EMBL" id="RKE80457.1"/>
    </source>
</evidence>
<reference evidence="2 3" key="2">
    <citation type="submission" date="2018-09" db="EMBL/GenBank/DDBJ databases">
        <title>Genomic Encyclopedia of Archaeal and Bacterial Type Strains, Phase II (KMG-II): from individual species to whole genera.</title>
        <authorList>
            <person name="Goeker M."/>
        </authorList>
    </citation>
    <scope>NUCLEOTIDE SEQUENCE [LARGE SCALE GENOMIC DNA]</scope>
    <source>
        <strain evidence="2 3">DSM 27620</strain>
    </source>
</reference>
<keyword evidence="4" id="KW-1185">Reference proteome</keyword>
<organism evidence="2 3">
    <name type="scientific">Epilithonimonas arachidiradicis</name>
    <dbReference type="NCBI Taxonomy" id="1617282"/>
    <lineage>
        <taxon>Bacteria</taxon>
        <taxon>Pseudomonadati</taxon>
        <taxon>Bacteroidota</taxon>
        <taxon>Flavobacteriia</taxon>
        <taxon>Flavobacteriales</taxon>
        <taxon>Weeksellaceae</taxon>
        <taxon>Chryseobacterium group</taxon>
        <taxon>Epilithonimonas</taxon>
    </lineage>
</organism>
<dbReference type="EMBL" id="BMCW01000007">
    <property type="protein sequence ID" value="GGG63620.1"/>
    <property type="molecule type" value="Genomic_DNA"/>
</dbReference>
<evidence type="ECO:0000313" key="1">
    <source>
        <dbReference type="EMBL" id="GGG63620.1"/>
    </source>
</evidence>
<comment type="caution">
    <text evidence="2">The sequence shown here is derived from an EMBL/GenBank/DDBJ whole genome shotgun (WGS) entry which is preliminary data.</text>
</comment>
<evidence type="ECO:0000313" key="4">
    <source>
        <dbReference type="Proteomes" id="UP000658202"/>
    </source>
</evidence>
<dbReference type="AlphaFoldDB" id="A0A420CPY1"/>
<proteinExistence type="predicted"/>
<dbReference type="Proteomes" id="UP000658202">
    <property type="component" value="Unassembled WGS sequence"/>
</dbReference>
<gene>
    <name evidence="2" type="ORF">BXY58_2982</name>
    <name evidence="1" type="ORF">GCM10007332_27270</name>
</gene>
<dbReference type="RefSeq" id="WP_120214536.1">
    <property type="nucleotide sequence ID" value="NZ_BMCW01000007.1"/>
</dbReference>